<dbReference type="CDD" id="cd00081">
    <property type="entry name" value="Hint"/>
    <property type="match status" value="1"/>
</dbReference>
<dbReference type="RefSeq" id="WP_074556067.1">
    <property type="nucleotide sequence ID" value="NZ_CP119563.1"/>
</dbReference>
<dbReference type="Gene3D" id="2.170.16.10">
    <property type="entry name" value="Hedgehog/Intein (Hint) domain"/>
    <property type="match status" value="1"/>
</dbReference>
<proteinExistence type="predicted"/>
<sequence>MTASRSLPPQVVHVYEADLIWVTSGANQGDGLDLAALCQPGDIYQLERAARPLRLLIAADPDTGQRICAGSELGAEGDRIALLARHVFITPDGDTVDILLIRHEETQSFYALPLSPIAPRVDYTLLEATDDPGDVRLSDLVCIAFTTGTLITMAGGAQRPIETLAPGDRVLTRDSGPQPVRLVARATLRALGSFAPVVISAGTLGNESDLIVAPHHRVFLYRRGEKRLGDTAEILVQAKHLVDGDHVWRREGGYVDYFALVFDRHEIVYAEGVPVESLQVSEATLSLMPEELSAEIKARLPDLSHTPHFGTEAGREMLDRVGREALFRKKD</sequence>
<dbReference type="Pfam" id="PF13403">
    <property type="entry name" value="Hint_2"/>
    <property type="match status" value="1"/>
</dbReference>
<dbReference type="Proteomes" id="UP000183812">
    <property type="component" value="Unassembled WGS sequence"/>
</dbReference>
<protein>
    <submittedName>
        <fullName evidence="2">Hint domain-containing protein</fullName>
    </submittedName>
</protein>
<accession>A0A1G7RQF3</accession>
<evidence type="ECO:0000313" key="2">
    <source>
        <dbReference type="EMBL" id="SDG13056.1"/>
    </source>
</evidence>
<dbReference type="OrthoDB" id="6305173at2"/>
<feature type="domain" description="Hedgehog/Intein (Hint)" evidence="1">
    <location>
        <begin position="143"/>
        <end position="279"/>
    </location>
</feature>
<name>A0A1G7RQF3_RHOCA</name>
<dbReference type="EMBL" id="FNAY01000032">
    <property type="protein sequence ID" value="SDG13056.1"/>
    <property type="molecule type" value="Genomic_DNA"/>
</dbReference>
<evidence type="ECO:0000259" key="1">
    <source>
        <dbReference type="Pfam" id="PF13403"/>
    </source>
</evidence>
<dbReference type="InterPro" id="IPR036844">
    <property type="entry name" value="Hint_dom_sf"/>
</dbReference>
<organism evidence="2 3">
    <name type="scientific">Rhodobacter capsulatus</name>
    <name type="common">Rhodopseudomonas capsulata</name>
    <dbReference type="NCBI Taxonomy" id="1061"/>
    <lineage>
        <taxon>Bacteria</taxon>
        <taxon>Pseudomonadati</taxon>
        <taxon>Pseudomonadota</taxon>
        <taxon>Alphaproteobacteria</taxon>
        <taxon>Rhodobacterales</taxon>
        <taxon>Rhodobacter group</taxon>
        <taxon>Rhodobacter</taxon>
    </lineage>
</organism>
<dbReference type="InterPro" id="IPR028992">
    <property type="entry name" value="Hedgehog/Intein_dom"/>
</dbReference>
<dbReference type="SUPFAM" id="SSF51294">
    <property type="entry name" value="Hedgehog/intein (Hint) domain"/>
    <property type="match status" value="1"/>
</dbReference>
<dbReference type="AlphaFoldDB" id="A0A1G7RQF3"/>
<evidence type="ECO:0000313" key="3">
    <source>
        <dbReference type="Proteomes" id="UP000183812"/>
    </source>
</evidence>
<gene>
    <name evidence="2" type="ORF">SAMN04244550_03469</name>
</gene>
<reference evidence="2 3" key="1">
    <citation type="submission" date="2016-10" db="EMBL/GenBank/DDBJ databases">
        <authorList>
            <person name="de Groot N.N."/>
        </authorList>
    </citation>
    <scope>NUCLEOTIDE SEQUENCE [LARGE SCALE GENOMIC DNA]</scope>
    <source>
        <strain evidence="3">DSM 938 / 37b4</strain>
    </source>
</reference>